<feature type="transmembrane region" description="Helical" evidence="1">
    <location>
        <begin position="6"/>
        <end position="26"/>
    </location>
</feature>
<protein>
    <submittedName>
        <fullName evidence="2">Uncharacterized protein</fullName>
    </submittedName>
</protein>
<dbReference type="AlphaFoldDB" id="A0A5N6JNY8"/>
<feature type="transmembrane region" description="Helical" evidence="1">
    <location>
        <begin position="70"/>
        <end position="95"/>
    </location>
</feature>
<keyword evidence="3" id="KW-1185">Reference proteome</keyword>
<evidence type="ECO:0000313" key="3">
    <source>
        <dbReference type="Proteomes" id="UP000326289"/>
    </source>
</evidence>
<dbReference type="EMBL" id="ML732764">
    <property type="protein sequence ID" value="KAB8279553.1"/>
    <property type="molecule type" value="Genomic_DNA"/>
</dbReference>
<organism evidence="2 3">
    <name type="scientific">Aspergillus minisclerotigenes</name>
    <dbReference type="NCBI Taxonomy" id="656917"/>
    <lineage>
        <taxon>Eukaryota</taxon>
        <taxon>Fungi</taxon>
        <taxon>Dikarya</taxon>
        <taxon>Ascomycota</taxon>
        <taxon>Pezizomycotina</taxon>
        <taxon>Eurotiomycetes</taxon>
        <taxon>Eurotiomycetidae</taxon>
        <taxon>Eurotiales</taxon>
        <taxon>Aspergillaceae</taxon>
        <taxon>Aspergillus</taxon>
        <taxon>Aspergillus subgen. Circumdati</taxon>
    </lineage>
</organism>
<proteinExistence type="predicted"/>
<sequence length="176" mass="20876">MESLLFHVTFLLRWCFFTPNSKFFYLQQRKKNIKKKEKSESTENHHTLVGTMEDQKKKKKKKKVTARRLGIFRIVCLFTLSCLYFCSLCIGFWFLPGYKDIPWIFSLIPLLICLCFASSHIYPPSVYIKQNVQINTRLPHCYFLYKNITTSQKGFQSAKDNKIRLSKSDQIITRKP</sequence>
<keyword evidence="1" id="KW-0812">Transmembrane</keyword>
<evidence type="ECO:0000256" key="1">
    <source>
        <dbReference type="SAM" id="Phobius"/>
    </source>
</evidence>
<feature type="transmembrane region" description="Helical" evidence="1">
    <location>
        <begin position="101"/>
        <end position="122"/>
    </location>
</feature>
<keyword evidence="1" id="KW-1133">Transmembrane helix</keyword>
<dbReference type="Proteomes" id="UP000326289">
    <property type="component" value="Unassembled WGS sequence"/>
</dbReference>
<reference evidence="2 3" key="1">
    <citation type="submission" date="2019-04" db="EMBL/GenBank/DDBJ databases">
        <title>Fungal friends and foes A comparative genomics study of 23 Aspergillus species from section Flavi.</title>
        <authorList>
            <consortium name="DOE Joint Genome Institute"/>
            <person name="Kjaerbolling I."/>
            <person name="Vesth T.C."/>
            <person name="Frisvad J.C."/>
            <person name="Nybo J.L."/>
            <person name="Theobald S."/>
            <person name="Kildgaard S."/>
            <person name="Petersen T.I."/>
            <person name="Kuo A."/>
            <person name="Sato A."/>
            <person name="Lyhne E.K."/>
            <person name="Kogle M.E."/>
            <person name="Wiebenga A."/>
            <person name="Kun R.S."/>
            <person name="Lubbers R.J."/>
            <person name="Makela M.R."/>
            <person name="Barry K."/>
            <person name="Chovatia M."/>
            <person name="Clum A."/>
            <person name="Daum C."/>
            <person name="Haridas S."/>
            <person name="He G."/>
            <person name="LaButti K."/>
            <person name="Lipzen A."/>
            <person name="Mondo S."/>
            <person name="Pangilinan J."/>
            <person name="Riley R."/>
            <person name="Salamov A."/>
            <person name="Simmons B.A."/>
            <person name="Magnuson J.K."/>
            <person name="Henrissat B."/>
            <person name="Mortensen U.H."/>
            <person name="Larsen T.O."/>
            <person name="De vries R.P."/>
            <person name="Grigoriev I.V."/>
            <person name="Machida M."/>
            <person name="Baker S.E."/>
            <person name="Andersen M.R."/>
        </authorList>
    </citation>
    <scope>NUCLEOTIDE SEQUENCE [LARGE SCALE GENOMIC DNA]</scope>
    <source>
        <strain evidence="2 3">CBS 117635</strain>
    </source>
</reference>
<name>A0A5N6JNY8_9EURO</name>
<evidence type="ECO:0000313" key="2">
    <source>
        <dbReference type="EMBL" id="KAB8279553.1"/>
    </source>
</evidence>
<gene>
    <name evidence="2" type="ORF">BDV30DRAFT_3311</name>
</gene>
<accession>A0A5N6JNY8</accession>
<keyword evidence="1" id="KW-0472">Membrane</keyword>